<gene>
    <name evidence="8" type="ORF">DCAR_0418313</name>
</gene>
<accession>A0A165ZBC1</accession>
<dbReference type="Gramene" id="KZM99833">
    <property type="protein sequence ID" value="KZM99833"/>
    <property type="gene ID" value="DCAR_012805"/>
</dbReference>
<evidence type="ECO:0000256" key="6">
    <source>
        <dbReference type="ARBA" id="ARBA00047804"/>
    </source>
</evidence>
<proteinExistence type="predicted"/>
<keyword evidence="3" id="KW-0560">Oxidoreductase</keyword>
<keyword evidence="9" id="KW-1185">Reference proteome</keyword>
<dbReference type="Proteomes" id="UP000077755">
    <property type="component" value="Chromosome 4"/>
</dbReference>
<reference evidence="8" key="2">
    <citation type="submission" date="2022-03" db="EMBL/GenBank/DDBJ databases">
        <title>Draft title - Genomic analysis of global carrot germplasm unveils the trajectory of domestication and the origin of high carotenoid orange carrot.</title>
        <authorList>
            <person name="Iorizzo M."/>
            <person name="Ellison S."/>
            <person name="Senalik D."/>
            <person name="Macko-Podgorni A."/>
            <person name="Grzebelus D."/>
            <person name="Bostan H."/>
            <person name="Rolling W."/>
            <person name="Curaba J."/>
            <person name="Simon P."/>
        </authorList>
    </citation>
    <scope>NUCLEOTIDE SEQUENCE</scope>
    <source>
        <tissue evidence="8">Leaf</tissue>
    </source>
</reference>
<dbReference type="Gene3D" id="3.40.30.10">
    <property type="entry name" value="Glutaredoxin"/>
    <property type="match status" value="2"/>
</dbReference>
<dbReference type="InterPro" id="IPR052259">
    <property type="entry name" value="Nucleoredoxin-like"/>
</dbReference>
<protein>
    <recommendedName>
        <fullName evidence="1">protein-disulfide reductase</fullName>
        <ecNumber evidence="1">1.8.1.8</ecNumber>
    </recommendedName>
</protein>
<keyword evidence="2" id="KW-0677">Repeat</keyword>
<evidence type="ECO:0000313" key="8">
    <source>
        <dbReference type="EMBL" id="WOG98967.1"/>
    </source>
</evidence>
<evidence type="ECO:0000256" key="1">
    <source>
        <dbReference type="ARBA" id="ARBA00012612"/>
    </source>
</evidence>
<dbReference type="InterPro" id="IPR012336">
    <property type="entry name" value="Thioredoxin-like_fold"/>
</dbReference>
<evidence type="ECO:0000256" key="3">
    <source>
        <dbReference type="ARBA" id="ARBA00023002"/>
    </source>
</evidence>
<evidence type="ECO:0000256" key="5">
    <source>
        <dbReference type="ARBA" id="ARBA00047388"/>
    </source>
</evidence>
<comment type="catalytic activity">
    <reaction evidence="6">
        <text>[protein]-dithiol + NADP(+) = [protein]-disulfide + NADPH + H(+)</text>
        <dbReference type="Rhea" id="RHEA:18753"/>
        <dbReference type="Rhea" id="RHEA-COMP:10593"/>
        <dbReference type="Rhea" id="RHEA-COMP:10594"/>
        <dbReference type="ChEBI" id="CHEBI:15378"/>
        <dbReference type="ChEBI" id="CHEBI:29950"/>
        <dbReference type="ChEBI" id="CHEBI:50058"/>
        <dbReference type="ChEBI" id="CHEBI:57783"/>
        <dbReference type="ChEBI" id="CHEBI:58349"/>
        <dbReference type="EC" id="1.8.1.8"/>
    </reaction>
</comment>
<dbReference type="KEGG" id="dcr:108219430"/>
<evidence type="ECO:0000256" key="4">
    <source>
        <dbReference type="ARBA" id="ARBA00023027"/>
    </source>
</evidence>
<dbReference type="GO" id="GO:0016491">
    <property type="term" value="F:oxidoreductase activity"/>
    <property type="evidence" value="ECO:0007669"/>
    <property type="project" value="UniProtKB-KW"/>
</dbReference>
<keyword evidence="4" id="KW-0520">NAD</keyword>
<organism evidence="8 9">
    <name type="scientific">Daucus carota subsp. sativus</name>
    <name type="common">Carrot</name>
    <dbReference type="NCBI Taxonomy" id="79200"/>
    <lineage>
        <taxon>Eukaryota</taxon>
        <taxon>Viridiplantae</taxon>
        <taxon>Streptophyta</taxon>
        <taxon>Embryophyta</taxon>
        <taxon>Tracheophyta</taxon>
        <taxon>Spermatophyta</taxon>
        <taxon>Magnoliopsida</taxon>
        <taxon>eudicotyledons</taxon>
        <taxon>Gunneridae</taxon>
        <taxon>Pentapetalae</taxon>
        <taxon>asterids</taxon>
        <taxon>campanulids</taxon>
        <taxon>Apiales</taxon>
        <taxon>Apiaceae</taxon>
        <taxon>Apioideae</taxon>
        <taxon>Scandiceae</taxon>
        <taxon>Daucinae</taxon>
        <taxon>Daucus</taxon>
        <taxon>Daucus sect. Daucus</taxon>
    </lineage>
</organism>
<dbReference type="AlphaFoldDB" id="A0A165ZBC1"/>
<dbReference type="PANTHER" id="PTHR13871">
    <property type="entry name" value="THIOREDOXIN"/>
    <property type="match status" value="1"/>
</dbReference>
<reference evidence="8" key="1">
    <citation type="journal article" date="2016" name="Nat. Genet.">
        <title>A high-quality carrot genome assembly provides new insights into carotenoid accumulation and asterid genome evolution.</title>
        <authorList>
            <person name="Iorizzo M."/>
            <person name="Ellison S."/>
            <person name="Senalik D."/>
            <person name="Zeng P."/>
            <person name="Satapoomin P."/>
            <person name="Huang J."/>
            <person name="Bowman M."/>
            <person name="Iovene M."/>
            <person name="Sanseverino W."/>
            <person name="Cavagnaro P."/>
            <person name="Yildiz M."/>
            <person name="Macko-Podgorni A."/>
            <person name="Moranska E."/>
            <person name="Grzebelus E."/>
            <person name="Grzebelus D."/>
            <person name="Ashrafi H."/>
            <person name="Zheng Z."/>
            <person name="Cheng S."/>
            <person name="Spooner D."/>
            <person name="Van Deynze A."/>
            <person name="Simon P."/>
        </authorList>
    </citation>
    <scope>NUCLEOTIDE SEQUENCE</scope>
    <source>
        <tissue evidence="8">Leaf</tissue>
    </source>
</reference>
<name>A0A165ZBC1_DAUCS</name>
<evidence type="ECO:0000313" key="9">
    <source>
        <dbReference type="Proteomes" id="UP000077755"/>
    </source>
</evidence>
<sequence length="637" mass="72661">MRGLGRFILVAVGGEGLFSRSTNTYNLAAAAGSISTRRINSSSYFYAYSKARAKAFQRSSPLFPFSYLSQFGGYIQSTRHHTQTAARPGFTDNGKALEKGDIINLNDLLFTPTRNYLVKNNNQHVKAEELKGKVVILYFVPLSGHSIPYNNKDVFSSELKDVYNDLLPLNNFEVVLVVMDDHCEGQIPVSSTTDPQEEFEDLFSSMPWTAVPFSDAGSRKRIEKCLFKREECAPPVMFVIDSTGMVLQTCRVWHILQDFGALGFPFSDERINFLLAEDDAAAKNPSLDTLLASPQRSYVISNQGDKVPIDTMKHKVVALYFYYVDMPDHYLTSELQCVCDVLAKLKKGFEVVVIFIRNFHVDDWEKSCLEIFKSMPWLALPFRDESCKRLKRIFKLSYNGQTVSHQLVIVGPNAEFVEPFGASLLLHCNISAYPFSREKLVELETNKVKGLKLDMLCHPNTVLRSIDGYRQVSFKELFGKRIMLVLEWSDIENYIYGDDSAFTRFAPMLKGRYAQTWGSNDEFEVIRIIIDSKSGTVEQLDLDNSECLLSLKRQHADMDWFVMLASDLKLNLSSSHYWYDKSPSYFQSCFQIFAFDGNGRLVRKTMYPTFENMEFPFYAGSLEEETLAQLSTAFLNY</sequence>
<dbReference type="EMBL" id="CP093346">
    <property type="protein sequence ID" value="WOG98967.1"/>
    <property type="molecule type" value="Genomic_DNA"/>
</dbReference>
<evidence type="ECO:0000259" key="7">
    <source>
        <dbReference type="Pfam" id="PF13905"/>
    </source>
</evidence>
<dbReference type="EC" id="1.8.1.8" evidence="1"/>
<dbReference type="PANTHER" id="PTHR13871:SF96">
    <property type="entry name" value="THIOREDOXIN DOMAIN-CONTAINING PROTEIN"/>
    <property type="match status" value="1"/>
</dbReference>
<evidence type="ECO:0000256" key="2">
    <source>
        <dbReference type="ARBA" id="ARBA00022737"/>
    </source>
</evidence>
<dbReference type="OrthoDB" id="409136at2759"/>
<dbReference type="Pfam" id="PF13905">
    <property type="entry name" value="Thioredoxin_8"/>
    <property type="match status" value="1"/>
</dbReference>
<comment type="catalytic activity">
    <reaction evidence="5">
        <text>[protein]-dithiol + NAD(+) = [protein]-disulfide + NADH + H(+)</text>
        <dbReference type="Rhea" id="RHEA:18749"/>
        <dbReference type="Rhea" id="RHEA-COMP:10593"/>
        <dbReference type="Rhea" id="RHEA-COMP:10594"/>
        <dbReference type="ChEBI" id="CHEBI:15378"/>
        <dbReference type="ChEBI" id="CHEBI:29950"/>
        <dbReference type="ChEBI" id="CHEBI:50058"/>
        <dbReference type="ChEBI" id="CHEBI:57540"/>
        <dbReference type="ChEBI" id="CHEBI:57945"/>
        <dbReference type="EC" id="1.8.1.8"/>
    </reaction>
</comment>
<feature type="domain" description="Thioredoxin-like fold" evidence="7">
    <location>
        <begin position="315"/>
        <end position="415"/>
    </location>
</feature>